<dbReference type="SUPFAM" id="SSF51206">
    <property type="entry name" value="cAMP-binding domain-like"/>
    <property type="match status" value="1"/>
</dbReference>
<proteinExistence type="predicted"/>
<dbReference type="Gene3D" id="2.60.120.10">
    <property type="entry name" value="Jelly Rolls"/>
    <property type="match status" value="1"/>
</dbReference>
<reference evidence="2 3" key="1">
    <citation type="submission" date="2020-01" db="EMBL/GenBank/DDBJ databases">
        <title>Sulfitobacter sediminilitoris sp. nov., isolated from a tidal flat.</title>
        <authorList>
            <person name="Park S."/>
            <person name="Yoon J.-H."/>
        </authorList>
    </citation>
    <scope>NUCLEOTIDE SEQUENCE [LARGE SCALE GENOMIC DNA]</scope>
    <source>
        <strain evidence="2 3">JBTF-M27</strain>
    </source>
</reference>
<sequence length="128" mass="13835">MRNVVFEAGQTIFSEGDPSNLTYKVIAGSVDIIIIDRNGDERRLASVGPDEVFGEMGIIDPAPRSATAIAREQTACISYTADEVIELMSSNPSEAIGLIKSLILRLRNSNRKLAAKTPLSSPRNPDSM</sequence>
<accession>A0A6P0CKX2</accession>
<dbReference type="CDD" id="cd00038">
    <property type="entry name" value="CAP_ED"/>
    <property type="match status" value="1"/>
</dbReference>
<dbReference type="PROSITE" id="PS00889">
    <property type="entry name" value="CNMP_BINDING_2"/>
    <property type="match status" value="1"/>
</dbReference>
<evidence type="ECO:0000313" key="3">
    <source>
        <dbReference type="Proteomes" id="UP000468591"/>
    </source>
</evidence>
<dbReference type="RefSeq" id="WP_164356432.1">
    <property type="nucleotide sequence ID" value="NZ_JAABNT010000040.1"/>
</dbReference>
<dbReference type="GO" id="GO:0003700">
    <property type="term" value="F:DNA-binding transcription factor activity"/>
    <property type="evidence" value="ECO:0007669"/>
    <property type="project" value="TreeGrafter"/>
</dbReference>
<dbReference type="InterPro" id="IPR014710">
    <property type="entry name" value="RmlC-like_jellyroll"/>
</dbReference>
<dbReference type="InterPro" id="IPR018490">
    <property type="entry name" value="cNMP-bd_dom_sf"/>
</dbReference>
<dbReference type="InterPro" id="IPR000595">
    <property type="entry name" value="cNMP-bd_dom"/>
</dbReference>
<dbReference type="EMBL" id="JAABNT010000040">
    <property type="protein sequence ID" value="NEK25124.1"/>
    <property type="molecule type" value="Genomic_DNA"/>
</dbReference>
<keyword evidence="3" id="KW-1185">Reference proteome</keyword>
<organism evidence="2 3">
    <name type="scientific">Sulfitobacter sediminilitoris</name>
    <dbReference type="NCBI Taxonomy" id="2698830"/>
    <lineage>
        <taxon>Bacteria</taxon>
        <taxon>Pseudomonadati</taxon>
        <taxon>Pseudomonadota</taxon>
        <taxon>Alphaproteobacteria</taxon>
        <taxon>Rhodobacterales</taxon>
        <taxon>Roseobacteraceae</taxon>
        <taxon>Sulfitobacter</taxon>
    </lineage>
</organism>
<dbReference type="PRINTS" id="PR00103">
    <property type="entry name" value="CAMPKINASE"/>
</dbReference>
<dbReference type="PROSITE" id="PS50042">
    <property type="entry name" value="CNMP_BINDING_3"/>
    <property type="match status" value="1"/>
</dbReference>
<dbReference type="InterPro" id="IPR018488">
    <property type="entry name" value="cNMP-bd_CS"/>
</dbReference>
<name>A0A6P0CKX2_9RHOB</name>
<feature type="domain" description="Cyclic nucleotide-binding" evidence="1">
    <location>
        <begin position="1"/>
        <end position="88"/>
    </location>
</feature>
<dbReference type="AlphaFoldDB" id="A0A6P0CKX2"/>
<dbReference type="Proteomes" id="UP000468591">
    <property type="component" value="Unassembled WGS sequence"/>
</dbReference>
<dbReference type="GO" id="GO:0005829">
    <property type="term" value="C:cytosol"/>
    <property type="evidence" value="ECO:0007669"/>
    <property type="project" value="TreeGrafter"/>
</dbReference>
<dbReference type="Pfam" id="PF00027">
    <property type="entry name" value="cNMP_binding"/>
    <property type="match status" value="1"/>
</dbReference>
<protein>
    <submittedName>
        <fullName evidence="2">Cyclic nucleotide-binding domain-containing protein</fullName>
    </submittedName>
</protein>
<gene>
    <name evidence="2" type="ORF">GV827_22415</name>
</gene>
<comment type="caution">
    <text evidence="2">The sequence shown here is derived from an EMBL/GenBank/DDBJ whole genome shotgun (WGS) entry which is preliminary data.</text>
</comment>
<dbReference type="SMART" id="SM00100">
    <property type="entry name" value="cNMP"/>
    <property type="match status" value="1"/>
</dbReference>
<dbReference type="InterPro" id="IPR050397">
    <property type="entry name" value="Env_Response_Regulators"/>
</dbReference>
<dbReference type="PANTHER" id="PTHR24567">
    <property type="entry name" value="CRP FAMILY TRANSCRIPTIONAL REGULATORY PROTEIN"/>
    <property type="match status" value="1"/>
</dbReference>
<evidence type="ECO:0000313" key="2">
    <source>
        <dbReference type="EMBL" id="NEK25124.1"/>
    </source>
</evidence>
<evidence type="ECO:0000259" key="1">
    <source>
        <dbReference type="PROSITE" id="PS50042"/>
    </source>
</evidence>
<dbReference type="PANTHER" id="PTHR24567:SF74">
    <property type="entry name" value="HTH-TYPE TRANSCRIPTIONAL REGULATOR ARCR"/>
    <property type="match status" value="1"/>
</dbReference>